<gene>
    <name evidence="2" type="ORF">RCL2_001853500</name>
    <name evidence="1" type="ORF">RclHR1_00040032</name>
</gene>
<reference evidence="2" key="2">
    <citation type="submission" date="2019-10" db="EMBL/GenBank/DDBJ databases">
        <title>Conservation and host-specific expression of non-tandemly repeated heterogenous ribosome RNA gene in arbuscular mycorrhizal fungi.</title>
        <authorList>
            <person name="Maeda T."/>
            <person name="Kobayashi Y."/>
            <person name="Nakagawa T."/>
            <person name="Ezawa T."/>
            <person name="Yamaguchi K."/>
            <person name="Bino T."/>
            <person name="Nishimoto Y."/>
            <person name="Shigenobu S."/>
            <person name="Kawaguchi M."/>
        </authorList>
    </citation>
    <scope>NUCLEOTIDE SEQUENCE</scope>
    <source>
        <strain evidence="2">HR1</strain>
    </source>
</reference>
<proteinExistence type="predicted"/>
<sequence length="499" mass="59107">MFKLNKDILFSILEELKDDSKSLFSCLMVNKLWCETGIPILWRNPWNYSINYSNKEYLFTMIVSYLSNEIKEFLTREGIQFPSIDSFQIPYVDYLSFCRGININAINKMISIGSSLDYNQFLLQQEFYSLFMKKFPKLKYLDMRSLKHQIFYFPEANIRLKSLCELKCDTSMNSSCFYGLARNCQYIQKLIIVNVKPKANNGISKLIQVQKNLKCFVWIDDFDDEYFTDPYNEIFLELGNKADTLNHLDLFFLYFYGFDYPYTSLQILLPKLHQLKTLITNEFSYDNDDILKTFIYNNLEILNIGYITIYEASVIIENSGGHLKEISLKPYDFVYSDDNFIKDSLNFICKIHENCPLIEYLSLAFSPSKCHFIEFEKLLKNCQNLKLLLLITSNFNTNETEEEILENGKILLNILTRSAPPNFNELRFFEDFKFSLYALEEFLENWRGRPALTIITSNYFYEEENYQELINKYKNDGVIKNFKYEYSVNVEDLNFKVSV</sequence>
<evidence type="ECO:0000313" key="3">
    <source>
        <dbReference type="Proteomes" id="UP000247702"/>
    </source>
</evidence>
<name>A0A2Z6RG28_9GLOM</name>
<dbReference type="EMBL" id="BLAL01000206">
    <property type="protein sequence ID" value="GES91731.1"/>
    <property type="molecule type" value="Genomic_DNA"/>
</dbReference>
<dbReference type="Gene3D" id="3.80.10.10">
    <property type="entry name" value="Ribonuclease Inhibitor"/>
    <property type="match status" value="1"/>
</dbReference>
<comment type="caution">
    <text evidence="1">The sequence shown here is derived from an EMBL/GenBank/DDBJ whole genome shotgun (WGS) entry which is preliminary data.</text>
</comment>
<reference evidence="1 3" key="1">
    <citation type="submission" date="2017-11" db="EMBL/GenBank/DDBJ databases">
        <title>The genome of Rhizophagus clarus HR1 reveals common genetic basis of auxotrophy among arbuscular mycorrhizal fungi.</title>
        <authorList>
            <person name="Kobayashi Y."/>
        </authorList>
    </citation>
    <scope>NUCLEOTIDE SEQUENCE [LARGE SCALE GENOMIC DNA]</scope>
    <source>
        <strain evidence="1 3">HR1</strain>
    </source>
</reference>
<dbReference type="AlphaFoldDB" id="A0A2Z6RG28"/>
<keyword evidence="3" id="KW-1185">Reference proteome</keyword>
<evidence type="ECO:0008006" key="4">
    <source>
        <dbReference type="Google" id="ProtNLM"/>
    </source>
</evidence>
<dbReference type="EMBL" id="BEXD01003334">
    <property type="protein sequence ID" value="GBC00881.1"/>
    <property type="molecule type" value="Genomic_DNA"/>
</dbReference>
<protein>
    <recommendedName>
        <fullName evidence="4">F-box domain-containing protein</fullName>
    </recommendedName>
</protein>
<accession>A0A2Z6RG28</accession>
<dbReference type="Proteomes" id="UP000247702">
    <property type="component" value="Unassembled WGS sequence"/>
</dbReference>
<evidence type="ECO:0000313" key="1">
    <source>
        <dbReference type="EMBL" id="GBC00881.1"/>
    </source>
</evidence>
<dbReference type="Proteomes" id="UP000615446">
    <property type="component" value="Unassembled WGS sequence"/>
</dbReference>
<dbReference type="OrthoDB" id="2368966at2759"/>
<dbReference type="InterPro" id="IPR032675">
    <property type="entry name" value="LRR_dom_sf"/>
</dbReference>
<organism evidence="1 3">
    <name type="scientific">Rhizophagus clarus</name>
    <dbReference type="NCBI Taxonomy" id="94130"/>
    <lineage>
        <taxon>Eukaryota</taxon>
        <taxon>Fungi</taxon>
        <taxon>Fungi incertae sedis</taxon>
        <taxon>Mucoromycota</taxon>
        <taxon>Glomeromycotina</taxon>
        <taxon>Glomeromycetes</taxon>
        <taxon>Glomerales</taxon>
        <taxon>Glomeraceae</taxon>
        <taxon>Rhizophagus</taxon>
    </lineage>
</organism>
<evidence type="ECO:0000313" key="2">
    <source>
        <dbReference type="EMBL" id="GES91731.1"/>
    </source>
</evidence>